<gene>
    <name evidence="1" type="ORF">SAMCFNEI73_Ch3198</name>
</gene>
<evidence type="ECO:0000313" key="2">
    <source>
        <dbReference type="Proteomes" id="UP000182306"/>
    </source>
</evidence>
<dbReference type="KEGG" id="same:SAMCFNEI73_Ch3198"/>
<dbReference type="Proteomes" id="UP000182306">
    <property type="component" value="Chromosome"/>
</dbReference>
<proteinExistence type="predicted"/>
<keyword evidence="2" id="KW-1185">Reference proteome</keyword>
<accession>A0A1L3LQS8</accession>
<evidence type="ECO:0000313" key="1">
    <source>
        <dbReference type="EMBL" id="APG92462.1"/>
    </source>
</evidence>
<protein>
    <submittedName>
        <fullName evidence="1">MotA/TolQ/ExbB proton channel family protein</fullName>
    </submittedName>
</protein>
<dbReference type="AlphaFoldDB" id="A0A1L3LQS8"/>
<dbReference type="STRING" id="194963.SAMCFNEI73_Ch3198"/>
<reference evidence="1 2" key="1">
    <citation type="submission" date="2015-10" db="EMBL/GenBank/DDBJ databases">
        <title>Genomic differences between typical nodule nitrogen-fixing rhizobial strains and those coming from bean seeds.</title>
        <authorList>
            <person name="Peralta H."/>
            <person name="Aguilar-Vera A."/>
            <person name="Diaz R."/>
            <person name="Mora Y."/>
            <person name="Martinez-Batallar G."/>
            <person name="Salazar E."/>
            <person name="Vargas-Lagunas C."/>
            <person name="Encarnacion S."/>
            <person name="Girard L."/>
            <person name="Mora J."/>
        </authorList>
    </citation>
    <scope>NUCLEOTIDE SEQUENCE [LARGE SCALE GENOMIC DNA]</scope>
    <source>
        <strain evidence="1 2">CFNEI 73</strain>
    </source>
</reference>
<organism evidence="1 2">
    <name type="scientific">Sinorhizobium americanum</name>
    <dbReference type="NCBI Taxonomy" id="194963"/>
    <lineage>
        <taxon>Bacteria</taxon>
        <taxon>Pseudomonadati</taxon>
        <taxon>Pseudomonadota</taxon>
        <taxon>Alphaproteobacteria</taxon>
        <taxon>Hyphomicrobiales</taxon>
        <taxon>Rhizobiaceae</taxon>
        <taxon>Sinorhizobium/Ensifer group</taxon>
        <taxon>Sinorhizobium</taxon>
    </lineage>
</organism>
<dbReference type="EMBL" id="CP013107">
    <property type="protein sequence ID" value="APG92462.1"/>
    <property type="molecule type" value="Genomic_DNA"/>
</dbReference>
<sequence length="48" mass="5256">MVSGHRRHLWLAIAIDFENDPLLQRVAATGACADKRKSVPQTGRLANA</sequence>
<name>A0A1L3LQS8_9HYPH</name>